<dbReference type="PANTHER" id="PTHR42718">
    <property type="entry name" value="MAJOR FACILITATOR SUPERFAMILY MULTIDRUG TRANSPORTER MFSC"/>
    <property type="match status" value="1"/>
</dbReference>
<dbReference type="InterPro" id="IPR036259">
    <property type="entry name" value="MFS_trans_sf"/>
</dbReference>
<feature type="transmembrane region" description="Helical" evidence="8">
    <location>
        <begin position="451"/>
        <end position="472"/>
    </location>
</feature>
<evidence type="ECO:0000256" key="8">
    <source>
        <dbReference type="SAM" id="Phobius"/>
    </source>
</evidence>
<evidence type="ECO:0000313" key="10">
    <source>
        <dbReference type="EMBL" id="MBE1457764.1"/>
    </source>
</evidence>
<dbReference type="InterPro" id="IPR004638">
    <property type="entry name" value="EmrB-like"/>
</dbReference>
<proteinExistence type="predicted"/>
<feature type="transmembrane region" description="Helical" evidence="8">
    <location>
        <begin position="148"/>
        <end position="170"/>
    </location>
</feature>
<feature type="transmembrane region" description="Helical" evidence="8">
    <location>
        <begin position="115"/>
        <end position="136"/>
    </location>
</feature>
<evidence type="ECO:0000256" key="7">
    <source>
        <dbReference type="SAM" id="MobiDB-lite"/>
    </source>
</evidence>
<evidence type="ECO:0000256" key="3">
    <source>
        <dbReference type="ARBA" id="ARBA00022475"/>
    </source>
</evidence>
<protein>
    <submittedName>
        <fullName evidence="10">EmrB/QacA subfamily drug resistance transporter</fullName>
    </submittedName>
</protein>
<evidence type="ECO:0000256" key="1">
    <source>
        <dbReference type="ARBA" id="ARBA00004651"/>
    </source>
</evidence>
<feature type="transmembrane region" description="Helical" evidence="8">
    <location>
        <begin position="367"/>
        <end position="391"/>
    </location>
</feature>
<dbReference type="EMBL" id="JADBDY010000001">
    <property type="protein sequence ID" value="MBE1457764.1"/>
    <property type="molecule type" value="Genomic_DNA"/>
</dbReference>
<reference evidence="10 11" key="1">
    <citation type="submission" date="2020-10" db="EMBL/GenBank/DDBJ databases">
        <title>Sequencing the genomes of 1000 actinobacteria strains.</title>
        <authorList>
            <person name="Klenk H.-P."/>
        </authorList>
    </citation>
    <scope>NUCLEOTIDE SEQUENCE [LARGE SCALE GENOMIC DNA]</scope>
    <source>
        <strain evidence="10 11">DSM 45157</strain>
    </source>
</reference>
<evidence type="ECO:0000259" key="9">
    <source>
        <dbReference type="PROSITE" id="PS50850"/>
    </source>
</evidence>
<dbReference type="CDD" id="cd17321">
    <property type="entry name" value="MFS_MMR_MDR_like"/>
    <property type="match status" value="1"/>
</dbReference>
<accession>A0ABR9HFE9</accession>
<feature type="region of interest" description="Disordered" evidence="7">
    <location>
        <begin position="495"/>
        <end position="539"/>
    </location>
</feature>
<keyword evidence="4 8" id="KW-0812">Transmembrane</keyword>
<dbReference type="Gene3D" id="1.20.1720.10">
    <property type="entry name" value="Multidrug resistance protein D"/>
    <property type="match status" value="1"/>
</dbReference>
<feature type="transmembrane region" description="Helical" evidence="8">
    <location>
        <begin position="210"/>
        <end position="234"/>
    </location>
</feature>
<feature type="transmembrane region" description="Helical" evidence="8">
    <location>
        <begin position="279"/>
        <end position="302"/>
    </location>
</feature>
<dbReference type="PROSITE" id="PS50850">
    <property type="entry name" value="MFS"/>
    <property type="match status" value="1"/>
</dbReference>
<feature type="transmembrane region" description="Helical" evidence="8">
    <location>
        <begin position="308"/>
        <end position="329"/>
    </location>
</feature>
<evidence type="ECO:0000256" key="2">
    <source>
        <dbReference type="ARBA" id="ARBA00022448"/>
    </source>
</evidence>
<gene>
    <name evidence="10" type="ORF">H4W79_001978</name>
</gene>
<feature type="domain" description="Major facilitator superfamily (MFS) profile" evidence="9">
    <location>
        <begin position="24"/>
        <end position="477"/>
    </location>
</feature>
<name>A0ABR9HFE9_9ACTN</name>
<comment type="subcellular location">
    <subcellularLocation>
        <location evidence="1">Cell membrane</location>
        <topology evidence="1">Multi-pass membrane protein</topology>
    </subcellularLocation>
</comment>
<dbReference type="InterPro" id="IPR020846">
    <property type="entry name" value="MFS_dom"/>
</dbReference>
<keyword evidence="6 8" id="KW-0472">Membrane</keyword>
<dbReference type="SUPFAM" id="SSF103473">
    <property type="entry name" value="MFS general substrate transporter"/>
    <property type="match status" value="1"/>
</dbReference>
<dbReference type="Pfam" id="PF07690">
    <property type="entry name" value="MFS_1"/>
    <property type="match status" value="1"/>
</dbReference>
<feature type="transmembrane region" description="Helical" evidence="8">
    <location>
        <begin position="23"/>
        <end position="46"/>
    </location>
</feature>
<feature type="transmembrane region" description="Helical" evidence="8">
    <location>
        <begin position="176"/>
        <end position="198"/>
    </location>
</feature>
<keyword evidence="3" id="KW-1003">Cell membrane</keyword>
<feature type="transmembrane region" description="Helical" evidence="8">
    <location>
        <begin position="58"/>
        <end position="78"/>
    </location>
</feature>
<dbReference type="Gene3D" id="1.20.1250.20">
    <property type="entry name" value="MFS general substrate transporter like domains"/>
    <property type="match status" value="1"/>
</dbReference>
<dbReference type="Proteomes" id="UP000598217">
    <property type="component" value="Unassembled WGS sequence"/>
</dbReference>
<organism evidence="10 11">
    <name type="scientific">Nocardiopsis terrae</name>
    <dbReference type="NCBI Taxonomy" id="372655"/>
    <lineage>
        <taxon>Bacteria</taxon>
        <taxon>Bacillati</taxon>
        <taxon>Actinomycetota</taxon>
        <taxon>Actinomycetes</taxon>
        <taxon>Streptosporangiales</taxon>
        <taxon>Nocardiopsidaceae</taxon>
        <taxon>Nocardiopsis</taxon>
    </lineage>
</organism>
<feature type="transmembrane region" description="Helical" evidence="8">
    <location>
        <begin position="90"/>
        <end position="109"/>
    </location>
</feature>
<evidence type="ECO:0000313" key="11">
    <source>
        <dbReference type="Proteomes" id="UP000598217"/>
    </source>
</evidence>
<dbReference type="PANTHER" id="PTHR42718:SF42">
    <property type="entry name" value="EXPORT PROTEIN"/>
    <property type="match status" value="1"/>
</dbReference>
<keyword evidence="5 8" id="KW-1133">Transmembrane helix</keyword>
<dbReference type="NCBIfam" id="TIGR00711">
    <property type="entry name" value="efflux_EmrB"/>
    <property type="match status" value="1"/>
</dbReference>
<feature type="transmembrane region" description="Helical" evidence="8">
    <location>
        <begin position="240"/>
        <end position="258"/>
    </location>
</feature>
<evidence type="ECO:0000256" key="5">
    <source>
        <dbReference type="ARBA" id="ARBA00022989"/>
    </source>
</evidence>
<dbReference type="InterPro" id="IPR011701">
    <property type="entry name" value="MFS"/>
</dbReference>
<feature type="transmembrane region" description="Helical" evidence="8">
    <location>
        <begin position="412"/>
        <end position="431"/>
    </location>
</feature>
<dbReference type="RefSeq" id="WP_191271043.1">
    <property type="nucleotide sequence ID" value="NZ_BMXJ01000004.1"/>
</dbReference>
<keyword evidence="2" id="KW-0813">Transport</keyword>
<comment type="caution">
    <text evidence="10">The sequence shown here is derived from an EMBL/GenBank/DDBJ whole genome shotgun (WGS) entry which is preliminary data.</text>
</comment>
<sequence length="539" mass="54056">MSGSASVPVAAGQVAWGTPAARWMLTATVLGSGMAFLDSTVVTVALPAIQGDLDTGLAGLQWIVNGYMVTLSALILLSGSLSDRFGRVRLFMVGVAVFALASALCTFAPTLEWLVAGRVVQGVGGALLTPGSLAILQAGFREDDRARAIGAWSGLTGVASAVGPFVGGWLVQIGDWRLIFLINLPVAAAVLLIAWFKVPESRDSSAARRLDYNGALLGVVALAGITYALIQWGAAGGTPAVWTAVGVGVLALAAFLFTEARSPAPMLPLGVFRSLPFSVTNAATVLIYGSLGPLLFLLVIYLQEVAGYPPVAAGAASLPITVLMLLLSARSGKLAARIGPRVQLVAGPLLLAAGFVLLSWLEGDAPYLTGVLPGVLLVALGLATTVAPLTATVLASVPERHAGLASGVNNTFARSAQLIGVAAVPVLAGIGGSGGEGAGAPGGASALADGFGAAMLILTGLCVLASLCALVLPRGRMPEAAEAADRGSLPEEASALEPFGQERPVRFCGASGPPLRSCPGSTAGDTADGPAEGNGSATG</sequence>
<feature type="transmembrane region" description="Helical" evidence="8">
    <location>
        <begin position="341"/>
        <end position="361"/>
    </location>
</feature>
<evidence type="ECO:0000256" key="6">
    <source>
        <dbReference type="ARBA" id="ARBA00023136"/>
    </source>
</evidence>
<evidence type="ECO:0000256" key="4">
    <source>
        <dbReference type="ARBA" id="ARBA00022692"/>
    </source>
</evidence>
<keyword evidence="11" id="KW-1185">Reference proteome</keyword>